<dbReference type="PROSITE" id="PS00211">
    <property type="entry name" value="ABC_TRANSPORTER_1"/>
    <property type="match status" value="1"/>
</dbReference>
<feature type="compositionally biased region" description="Low complexity" evidence="5">
    <location>
        <begin position="312"/>
        <end position="323"/>
    </location>
</feature>
<dbReference type="AlphaFoldDB" id="A0A225E986"/>
<feature type="domain" description="ABC transporter" evidence="6">
    <location>
        <begin position="4"/>
        <end position="232"/>
    </location>
</feature>
<evidence type="ECO:0000313" key="8">
    <source>
        <dbReference type="Proteomes" id="UP000214646"/>
    </source>
</evidence>
<keyword evidence="8" id="KW-1185">Reference proteome</keyword>
<reference evidence="8" key="1">
    <citation type="submission" date="2017-06" db="EMBL/GenBank/DDBJ databases">
        <title>Genome analysis of Fimbriiglobus ruber SP5, the first member of the order Planctomycetales with confirmed chitinolytic capability.</title>
        <authorList>
            <person name="Ravin N.V."/>
            <person name="Rakitin A.L."/>
            <person name="Ivanova A.A."/>
            <person name="Beletsky A.V."/>
            <person name="Kulichevskaya I.S."/>
            <person name="Mardanov A.V."/>
            <person name="Dedysh S.N."/>
        </authorList>
    </citation>
    <scope>NUCLEOTIDE SEQUENCE [LARGE SCALE GENOMIC DNA]</scope>
    <source>
        <strain evidence="8">SP5</strain>
    </source>
</reference>
<evidence type="ECO:0000256" key="1">
    <source>
        <dbReference type="ARBA" id="ARBA00005417"/>
    </source>
</evidence>
<evidence type="ECO:0000256" key="2">
    <source>
        <dbReference type="ARBA" id="ARBA00022448"/>
    </source>
</evidence>
<keyword evidence="4 7" id="KW-0067">ATP-binding</keyword>
<dbReference type="InterPro" id="IPR017871">
    <property type="entry name" value="ABC_transporter-like_CS"/>
</dbReference>
<dbReference type="SUPFAM" id="SSF52540">
    <property type="entry name" value="P-loop containing nucleoside triphosphate hydrolases"/>
    <property type="match status" value="1"/>
</dbReference>
<keyword evidence="3" id="KW-0547">Nucleotide-binding</keyword>
<dbReference type="InterPro" id="IPR003593">
    <property type="entry name" value="AAA+_ATPase"/>
</dbReference>
<dbReference type="Gene3D" id="3.40.50.300">
    <property type="entry name" value="P-loop containing nucleotide triphosphate hydrolases"/>
    <property type="match status" value="1"/>
</dbReference>
<evidence type="ECO:0000256" key="4">
    <source>
        <dbReference type="ARBA" id="ARBA00022840"/>
    </source>
</evidence>
<gene>
    <name evidence="7" type="ORF">FRUB_01318</name>
</gene>
<dbReference type="SMART" id="SM00382">
    <property type="entry name" value="AAA"/>
    <property type="match status" value="1"/>
</dbReference>
<evidence type="ECO:0000313" key="7">
    <source>
        <dbReference type="EMBL" id="OWK44987.1"/>
    </source>
</evidence>
<comment type="similarity">
    <text evidence="1">Belongs to the ABC transporter superfamily.</text>
</comment>
<accession>A0A225E986</accession>
<feature type="region of interest" description="Disordered" evidence="5">
    <location>
        <begin position="304"/>
        <end position="323"/>
    </location>
</feature>
<protein>
    <submittedName>
        <fullName evidence="7">ABC transporter, ATP-binding protein</fullName>
    </submittedName>
</protein>
<dbReference type="Pfam" id="PF00005">
    <property type="entry name" value="ABC_tran"/>
    <property type="match status" value="1"/>
</dbReference>
<evidence type="ECO:0000256" key="5">
    <source>
        <dbReference type="SAM" id="MobiDB-lite"/>
    </source>
</evidence>
<name>A0A225E986_9BACT</name>
<keyword evidence="2" id="KW-0813">Transport</keyword>
<dbReference type="EMBL" id="NIDE01000002">
    <property type="protein sequence ID" value="OWK44987.1"/>
    <property type="molecule type" value="Genomic_DNA"/>
</dbReference>
<sequence length="323" mass="35697">MAVVSTTELRKNYGQIAALKGVSIQVEPGQIYGLLGQNGAGKSTLVKILLGIVRKTGGDAYLLGYPAGTTDVRRRVGYLPEDHQFPGYHTARSLLDFYGRLYGLSRDDRQKRIAECLEIVGLQKRMDYKIRTYSKGMKQRLGIAQAFFHDPEVIFLDEPTDGVDPVGRKEIRDLLQQLKAEGRTIFFNSHLLSEVEMISDQVAILQKGEIVRQGTVADLTRQEGRFVIGLAPGQAFPTEAVGKIGYAATRSGDHWEVVTGVGDRGIDAVLGLLHEQGLSLRHLVEKKQTLEDVFVSMVESAEPGTDRRPARVARPVAARRADR</sequence>
<organism evidence="7 8">
    <name type="scientific">Fimbriiglobus ruber</name>
    <dbReference type="NCBI Taxonomy" id="1908690"/>
    <lineage>
        <taxon>Bacteria</taxon>
        <taxon>Pseudomonadati</taxon>
        <taxon>Planctomycetota</taxon>
        <taxon>Planctomycetia</taxon>
        <taxon>Gemmatales</taxon>
        <taxon>Gemmataceae</taxon>
        <taxon>Fimbriiglobus</taxon>
    </lineage>
</organism>
<evidence type="ECO:0000256" key="3">
    <source>
        <dbReference type="ARBA" id="ARBA00022741"/>
    </source>
</evidence>
<dbReference type="RefSeq" id="WP_088252775.1">
    <property type="nucleotide sequence ID" value="NZ_NIDE01000002.1"/>
</dbReference>
<proteinExistence type="inferred from homology"/>
<dbReference type="InterPro" id="IPR003439">
    <property type="entry name" value="ABC_transporter-like_ATP-bd"/>
</dbReference>
<dbReference type="GO" id="GO:0005524">
    <property type="term" value="F:ATP binding"/>
    <property type="evidence" value="ECO:0007669"/>
    <property type="project" value="UniProtKB-KW"/>
</dbReference>
<dbReference type="PANTHER" id="PTHR43335:SF2">
    <property type="entry name" value="ABC TRANSPORTER, ATP-BINDING PROTEIN"/>
    <property type="match status" value="1"/>
</dbReference>
<dbReference type="GO" id="GO:0016887">
    <property type="term" value="F:ATP hydrolysis activity"/>
    <property type="evidence" value="ECO:0007669"/>
    <property type="project" value="InterPro"/>
</dbReference>
<dbReference type="PANTHER" id="PTHR43335">
    <property type="entry name" value="ABC TRANSPORTER, ATP-BINDING PROTEIN"/>
    <property type="match status" value="1"/>
</dbReference>
<comment type="caution">
    <text evidence="7">The sequence shown here is derived from an EMBL/GenBank/DDBJ whole genome shotgun (WGS) entry which is preliminary data.</text>
</comment>
<dbReference type="OrthoDB" id="9804819at2"/>
<dbReference type="PROSITE" id="PS50893">
    <property type="entry name" value="ABC_TRANSPORTER_2"/>
    <property type="match status" value="1"/>
</dbReference>
<evidence type="ECO:0000259" key="6">
    <source>
        <dbReference type="PROSITE" id="PS50893"/>
    </source>
</evidence>
<dbReference type="Proteomes" id="UP000214646">
    <property type="component" value="Unassembled WGS sequence"/>
</dbReference>
<dbReference type="InterPro" id="IPR027417">
    <property type="entry name" value="P-loop_NTPase"/>
</dbReference>